<dbReference type="Pfam" id="PF04972">
    <property type="entry name" value="BON"/>
    <property type="match status" value="1"/>
</dbReference>
<name>A0ABX1P5F8_9CYAN</name>
<evidence type="ECO:0000259" key="2">
    <source>
        <dbReference type="PROSITE" id="PS50914"/>
    </source>
</evidence>
<feature type="region of interest" description="Disordered" evidence="1">
    <location>
        <begin position="22"/>
        <end position="94"/>
    </location>
</feature>
<dbReference type="RefSeq" id="WP_169154852.1">
    <property type="nucleotide sequence ID" value="NZ_CAWPJE010000009.1"/>
</dbReference>
<sequence length="161" mass="17043">MNKFIPLIISGVIAIGAVGCESPSKTSADAPSGTNENVKAPTQETAQKTQEDATTQVRKDQIESDIRAREQRNNVNGGDAKRNDDDLKSEVRGKLEANLPASQLTVDAKEGSVTVAGTVPTQEQLNKIPTLAQQIKGVKSVKVNAKVAPAQPSSNTNNKPQ</sequence>
<protein>
    <submittedName>
        <fullName evidence="3">Transporter</fullName>
    </submittedName>
</protein>
<accession>A0ABX1P5F8</accession>
<dbReference type="InterPro" id="IPR007055">
    <property type="entry name" value="BON_dom"/>
</dbReference>
<evidence type="ECO:0000313" key="4">
    <source>
        <dbReference type="Proteomes" id="UP000718564"/>
    </source>
</evidence>
<evidence type="ECO:0000256" key="1">
    <source>
        <dbReference type="SAM" id="MobiDB-lite"/>
    </source>
</evidence>
<dbReference type="EMBL" id="QMEB01000050">
    <property type="protein sequence ID" value="NMG19581.1"/>
    <property type="molecule type" value="Genomic_DNA"/>
</dbReference>
<organism evidence="3 4">
    <name type="scientific">Brasilonema bromeliae SPC951</name>
    <dbReference type="NCBI Taxonomy" id="385972"/>
    <lineage>
        <taxon>Bacteria</taxon>
        <taxon>Bacillati</taxon>
        <taxon>Cyanobacteriota</taxon>
        <taxon>Cyanophyceae</taxon>
        <taxon>Nostocales</taxon>
        <taxon>Scytonemataceae</taxon>
        <taxon>Brasilonema</taxon>
        <taxon>Bromeliae group (in: Brasilonema)</taxon>
    </lineage>
</organism>
<dbReference type="PROSITE" id="PS51257">
    <property type="entry name" value="PROKAR_LIPOPROTEIN"/>
    <property type="match status" value="1"/>
</dbReference>
<dbReference type="PROSITE" id="PS50914">
    <property type="entry name" value="BON"/>
    <property type="match status" value="1"/>
</dbReference>
<evidence type="ECO:0000313" key="3">
    <source>
        <dbReference type="EMBL" id="NMG19581.1"/>
    </source>
</evidence>
<dbReference type="Proteomes" id="UP000718564">
    <property type="component" value="Unassembled WGS sequence"/>
</dbReference>
<feature type="domain" description="BON" evidence="2">
    <location>
        <begin position="83"/>
        <end position="149"/>
    </location>
</feature>
<gene>
    <name evidence="3" type="ORF">DP116_08945</name>
</gene>
<feature type="compositionally biased region" description="Basic and acidic residues" evidence="1">
    <location>
        <begin position="79"/>
        <end position="94"/>
    </location>
</feature>
<reference evidence="3 4" key="1">
    <citation type="submission" date="2018-06" db="EMBL/GenBank/DDBJ databases">
        <title>Comparative genomics of Brasilonema spp. strains.</title>
        <authorList>
            <person name="Alvarenga D.O."/>
            <person name="Fiore M.F."/>
            <person name="Varani A.M."/>
        </authorList>
    </citation>
    <scope>NUCLEOTIDE SEQUENCE [LARGE SCALE GENOMIC DNA]</scope>
    <source>
        <strain evidence="3 4">SPC951</strain>
    </source>
</reference>
<feature type="compositionally biased region" description="Polar residues" evidence="1">
    <location>
        <begin position="23"/>
        <end position="56"/>
    </location>
</feature>
<dbReference type="Gene3D" id="3.30.1340.30">
    <property type="match status" value="1"/>
</dbReference>
<comment type="caution">
    <text evidence="3">The sequence shown here is derived from an EMBL/GenBank/DDBJ whole genome shotgun (WGS) entry which is preliminary data.</text>
</comment>
<keyword evidence="4" id="KW-1185">Reference proteome</keyword>
<feature type="compositionally biased region" description="Basic and acidic residues" evidence="1">
    <location>
        <begin position="57"/>
        <end position="72"/>
    </location>
</feature>
<proteinExistence type="predicted"/>